<comment type="subcellular location">
    <subcellularLocation>
        <location evidence="5">Cell membrane</location>
        <topology evidence="5">Multi-pass membrane protein</topology>
    </subcellularLocation>
    <subcellularLocation>
        <location evidence="1">Membrane</location>
        <topology evidence="1">Multi-pass membrane protein</topology>
    </subcellularLocation>
</comment>
<dbReference type="Proteomes" id="UP000255505">
    <property type="component" value="Plasmid III"/>
</dbReference>
<sequence length="162" mass="17588">MVGRADVSVPGREAVVARVEVAPGANARWDCWCVGISTDRTLLVSAANAVAVGVFIASNAVRWPETLTMLMGGIIGGYSGARIGRRLTPGTIRKITLIVTSCITLAFLMKTTRPLCCIVDSPNTRKKVLEGWLIAELGRRVRLRFPHLGHQAPADERPCMRH</sequence>
<keyword evidence="3" id="KW-1133">Transmembrane helix</keyword>
<evidence type="ECO:0000256" key="3">
    <source>
        <dbReference type="ARBA" id="ARBA00022989"/>
    </source>
</evidence>
<keyword evidence="2" id="KW-0812">Transmembrane</keyword>
<dbReference type="GO" id="GO:0005886">
    <property type="term" value="C:plasma membrane"/>
    <property type="evidence" value="ECO:0007669"/>
    <property type="project" value="UniProtKB-SubCell"/>
</dbReference>
<evidence type="ECO:0000313" key="6">
    <source>
        <dbReference type="EMBL" id="SPK77162.1"/>
    </source>
</evidence>
<accession>A0A375IUR3</accession>
<keyword evidence="4" id="KW-0472">Membrane</keyword>
<evidence type="ECO:0000256" key="5">
    <source>
        <dbReference type="RuleBase" id="RU363041"/>
    </source>
</evidence>
<keyword evidence="6" id="KW-0614">Plasmid</keyword>
<dbReference type="EMBL" id="LT991978">
    <property type="protein sequence ID" value="SPK77162.1"/>
    <property type="molecule type" value="Genomic_DNA"/>
</dbReference>
<evidence type="ECO:0000256" key="1">
    <source>
        <dbReference type="ARBA" id="ARBA00004141"/>
    </source>
</evidence>
<dbReference type="InterPro" id="IPR002781">
    <property type="entry name" value="TM_pro_TauE-like"/>
</dbReference>
<protein>
    <recommendedName>
        <fullName evidence="5">Probable membrane transporter protein</fullName>
    </recommendedName>
</protein>
<dbReference type="Pfam" id="PF01925">
    <property type="entry name" value="TauE"/>
    <property type="match status" value="1"/>
</dbReference>
<evidence type="ECO:0000313" key="7">
    <source>
        <dbReference type="Proteomes" id="UP000255505"/>
    </source>
</evidence>
<dbReference type="AlphaFoldDB" id="A0A375IUR3"/>
<geneLocation type="plasmid" evidence="6">
    <name>III</name>
</geneLocation>
<proteinExistence type="inferred from homology"/>
<evidence type="ECO:0000256" key="2">
    <source>
        <dbReference type="ARBA" id="ARBA00022692"/>
    </source>
</evidence>
<comment type="similarity">
    <text evidence="5">Belongs to the 4-toluene sulfonate uptake permease (TSUP) (TC 2.A.102) family.</text>
</comment>
<evidence type="ECO:0000256" key="4">
    <source>
        <dbReference type="ARBA" id="ARBA00023136"/>
    </source>
</evidence>
<reference evidence="6 7" key="1">
    <citation type="submission" date="2018-01" db="EMBL/GenBank/DDBJ databases">
        <authorList>
            <person name="Gaut B.S."/>
            <person name="Morton B.R."/>
            <person name="Clegg M.T."/>
            <person name="Duvall M.R."/>
        </authorList>
    </citation>
    <scope>NUCLEOTIDE SEQUENCE [LARGE SCALE GENOMIC DNA]</scope>
    <source>
        <strain evidence="6">Cupriavidus taiwanensis LMG 19425</strain>
        <plasmid evidence="7">Plasmid iii</plasmid>
    </source>
</reference>
<keyword evidence="5" id="KW-1003">Cell membrane</keyword>
<organism evidence="6 7">
    <name type="scientific">Cupriavidus taiwanensis</name>
    <dbReference type="NCBI Taxonomy" id="164546"/>
    <lineage>
        <taxon>Bacteria</taxon>
        <taxon>Pseudomonadati</taxon>
        <taxon>Pseudomonadota</taxon>
        <taxon>Betaproteobacteria</taxon>
        <taxon>Burkholderiales</taxon>
        <taxon>Burkholderiaceae</taxon>
        <taxon>Cupriavidus</taxon>
    </lineage>
</organism>
<gene>
    <name evidence="6" type="ORF">CT19425_P30011</name>
</gene>
<name>A0A375IUR3_9BURK</name>